<keyword evidence="3 5" id="KW-1133">Transmembrane helix</keyword>
<feature type="transmembrane region" description="Helical" evidence="5">
    <location>
        <begin position="185"/>
        <end position="204"/>
    </location>
</feature>
<dbReference type="InterPro" id="IPR011701">
    <property type="entry name" value="MFS"/>
</dbReference>
<dbReference type="GO" id="GO:0022857">
    <property type="term" value="F:transmembrane transporter activity"/>
    <property type="evidence" value="ECO:0007669"/>
    <property type="project" value="InterPro"/>
</dbReference>
<dbReference type="RefSeq" id="WP_115665547.1">
    <property type="nucleotide sequence ID" value="NZ_LT991977.1"/>
</dbReference>
<keyword evidence="2 5" id="KW-0812">Transmembrane</keyword>
<geneLocation type="plasmid" evidence="7">
    <name>II</name>
</geneLocation>
<dbReference type="EMBL" id="LT991977">
    <property type="protein sequence ID" value="SPK75901.1"/>
    <property type="molecule type" value="Genomic_DNA"/>
</dbReference>
<reference evidence="7 8" key="1">
    <citation type="submission" date="2018-01" db="EMBL/GenBank/DDBJ databases">
        <authorList>
            <person name="Gaut B.S."/>
            <person name="Morton B.R."/>
            <person name="Clegg M.T."/>
            <person name="Duvall M.R."/>
        </authorList>
    </citation>
    <scope>NUCLEOTIDE SEQUENCE [LARGE SCALE GENOMIC DNA]</scope>
    <source>
        <strain evidence="7">Cupriavidus taiwanensis LMG 19425</strain>
        <plasmid evidence="8">Plasmid ii</plasmid>
    </source>
</reference>
<evidence type="ECO:0000259" key="6">
    <source>
        <dbReference type="PROSITE" id="PS50850"/>
    </source>
</evidence>
<evidence type="ECO:0000313" key="7">
    <source>
        <dbReference type="EMBL" id="SPK75901.1"/>
    </source>
</evidence>
<evidence type="ECO:0000256" key="1">
    <source>
        <dbReference type="ARBA" id="ARBA00004141"/>
    </source>
</evidence>
<dbReference type="Pfam" id="PF07690">
    <property type="entry name" value="MFS_1"/>
    <property type="match status" value="1"/>
</dbReference>
<feature type="domain" description="Major facilitator superfamily (MFS) profile" evidence="6">
    <location>
        <begin position="27"/>
        <end position="437"/>
    </location>
</feature>
<dbReference type="InterPro" id="IPR036259">
    <property type="entry name" value="MFS_trans_sf"/>
</dbReference>
<dbReference type="Proteomes" id="UP000255505">
    <property type="component" value="Plasmid II"/>
</dbReference>
<dbReference type="GO" id="GO:0016020">
    <property type="term" value="C:membrane"/>
    <property type="evidence" value="ECO:0007669"/>
    <property type="project" value="UniProtKB-SubCell"/>
</dbReference>
<dbReference type="InterPro" id="IPR020846">
    <property type="entry name" value="MFS_dom"/>
</dbReference>
<dbReference type="InterPro" id="IPR050382">
    <property type="entry name" value="MFS_Na/Anion_cotransporter"/>
</dbReference>
<keyword evidence="4 5" id="KW-0472">Membrane</keyword>
<dbReference type="PANTHER" id="PTHR11662:SF399">
    <property type="entry name" value="FI19708P1-RELATED"/>
    <property type="match status" value="1"/>
</dbReference>
<feature type="transmembrane region" description="Helical" evidence="5">
    <location>
        <begin position="25"/>
        <end position="47"/>
    </location>
</feature>
<name>A0A375IP76_9BURK</name>
<feature type="transmembrane region" description="Helical" evidence="5">
    <location>
        <begin position="348"/>
        <end position="370"/>
    </location>
</feature>
<feature type="transmembrane region" description="Helical" evidence="5">
    <location>
        <begin position="67"/>
        <end position="85"/>
    </location>
</feature>
<comment type="subcellular location">
    <subcellularLocation>
        <location evidence="1">Membrane</location>
        <topology evidence="1">Multi-pass membrane protein</topology>
    </subcellularLocation>
</comment>
<evidence type="ECO:0000256" key="4">
    <source>
        <dbReference type="ARBA" id="ARBA00023136"/>
    </source>
</evidence>
<protein>
    <submittedName>
        <fullName evidence="7">Putative transporter</fullName>
    </submittedName>
</protein>
<feature type="transmembrane region" description="Helical" evidence="5">
    <location>
        <begin position="322"/>
        <end position="342"/>
    </location>
</feature>
<proteinExistence type="predicted"/>
<feature type="transmembrane region" description="Helical" evidence="5">
    <location>
        <begin position="382"/>
        <end position="407"/>
    </location>
</feature>
<feature type="transmembrane region" description="Helical" evidence="5">
    <location>
        <begin position="257"/>
        <end position="278"/>
    </location>
</feature>
<organism evidence="7 8">
    <name type="scientific">Cupriavidus taiwanensis</name>
    <dbReference type="NCBI Taxonomy" id="164546"/>
    <lineage>
        <taxon>Bacteria</taxon>
        <taxon>Pseudomonadati</taxon>
        <taxon>Pseudomonadota</taxon>
        <taxon>Betaproteobacteria</taxon>
        <taxon>Burkholderiales</taxon>
        <taxon>Burkholderiaceae</taxon>
        <taxon>Cupriavidus</taxon>
    </lineage>
</organism>
<gene>
    <name evidence="7" type="ORF">CT19425_MP70061</name>
</gene>
<feature type="transmembrane region" description="Helical" evidence="5">
    <location>
        <begin position="97"/>
        <end position="114"/>
    </location>
</feature>
<dbReference type="PANTHER" id="PTHR11662">
    <property type="entry name" value="SOLUTE CARRIER FAMILY 17"/>
    <property type="match status" value="1"/>
</dbReference>
<accession>A0A375IP76</accession>
<evidence type="ECO:0000256" key="2">
    <source>
        <dbReference type="ARBA" id="ARBA00022692"/>
    </source>
</evidence>
<dbReference type="SUPFAM" id="SSF103473">
    <property type="entry name" value="MFS general substrate transporter"/>
    <property type="match status" value="1"/>
</dbReference>
<feature type="transmembrane region" description="Helical" evidence="5">
    <location>
        <begin position="413"/>
        <end position="434"/>
    </location>
</feature>
<evidence type="ECO:0000256" key="3">
    <source>
        <dbReference type="ARBA" id="ARBA00022989"/>
    </source>
</evidence>
<evidence type="ECO:0000313" key="8">
    <source>
        <dbReference type="Proteomes" id="UP000255505"/>
    </source>
</evidence>
<dbReference type="PROSITE" id="PS50850">
    <property type="entry name" value="MFS"/>
    <property type="match status" value="1"/>
</dbReference>
<evidence type="ECO:0000256" key="5">
    <source>
        <dbReference type="SAM" id="Phobius"/>
    </source>
</evidence>
<dbReference type="Gene3D" id="1.20.1250.20">
    <property type="entry name" value="MFS general substrate transporter like domains"/>
    <property type="match status" value="2"/>
</dbReference>
<dbReference type="AlphaFoldDB" id="A0A375IP76"/>
<keyword evidence="7" id="KW-0614">Plasmid</keyword>
<feature type="transmembrane region" description="Helical" evidence="5">
    <location>
        <begin position="290"/>
        <end position="310"/>
    </location>
</feature>
<sequence>MNQNSYIYEASMNALERKRPTRQRLFLVSILFVGISIAYLDRVNIAVIAANAQFLADMGIAGQPVKVGLMMSFFLGAYGISNVVLSPLGDYLGPRRAMVVAYLIICASLLVGGMASTFGILLATRVLLGIGEGLYYPMQNTIVKNWFPPKERGRANTAWLIGQSLAPAAAMPVFTYLVAAHSWEATFHFSFAISLVPLLLLWFFTADSPHAHKRVNEAELRYIEENMAGEKEGGKGAVPEGERFLRRAKIYASDYRFWMLLLILASNSILSWGVATWLPTYLSKERGFSWHAMGWISSLPFMLGFVFKLVAGMIIDRTGRNAPVIALAALLCAAGVYLGVTIQDNHTAAVLLAFGIGASSAQIPGVFTLLQKLVPQAAMSSAAGTLNGIAVGFGALSPVLIGLSISMTGNFGSALYFIMGIVLFGGVLATILSAKGL</sequence>